<reference evidence="1 2" key="1">
    <citation type="journal article" date="2015" name="Genome Announc.">
        <title>Draft Genome Sequence of Filamentous Marine Cyanobacterium Lyngbya confervoides Strain BDU141951.</title>
        <authorList>
            <person name="Chandrababunaidu M.M."/>
            <person name="Sen D."/>
            <person name="Tripathy S."/>
        </authorList>
    </citation>
    <scope>NUCLEOTIDE SEQUENCE [LARGE SCALE GENOMIC DNA]</scope>
    <source>
        <strain evidence="1 2">BDU141951</strain>
    </source>
</reference>
<gene>
    <name evidence="1" type="ORF">QQ91_0016745</name>
</gene>
<dbReference type="Proteomes" id="UP000031561">
    <property type="component" value="Unassembled WGS sequence"/>
</dbReference>
<keyword evidence="2" id="KW-1185">Reference proteome</keyword>
<evidence type="ECO:0008006" key="3">
    <source>
        <dbReference type="Google" id="ProtNLM"/>
    </source>
</evidence>
<dbReference type="RefSeq" id="WP_166283250.1">
    <property type="nucleotide sequence ID" value="NZ_JTHE03000098.1"/>
</dbReference>
<accession>A0ABD4T7N5</accession>
<sequence length="49" mass="5290">MHKPFRSADFSAKNNKSRATTRFQKLEAIALLPSLGCDQDAIAILEGGA</sequence>
<comment type="caution">
    <text evidence="1">The sequence shown here is derived from an EMBL/GenBank/DDBJ whole genome shotgun (WGS) entry which is preliminary data.</text>
</comment>
<protein>
    <recommendedName>
        <fullName evidence="3">Transposase</fullName>
    </recommendedName>
</protein>
<dbReference type="AlphaFoldDB" id="A0ABD4T7N5"/>
<dbReference type="EMBL" id="JTHE03000098">
    <property type="protein sequence ID" value="MCM1984473.1"/>
    <property type="molecule type" value="Genomic_DNA"/>
</dbReference>
<organism evidence="1 2">
    <name type="scientific">Lyngbya confervoides BDU141951</name>
    <dbReference type="NCBI Taxonomy" id="1574623"/>
    <lineage>
        <taxon>Bacteria</taxon>
        <taxon>Bacillati</taxon>
        <taxon>Cyanobacteriota</taxon>
        <taxon>Cyanophyceae</taxon>
        <taxon>Oscillatoriophycideae</taxon>
        <taxon>Oscillatoriales</taxon>
        <taxon>Microcoleaceae</taxon>
        <taxon>Lyngbya</taxon>
    </lineage>
</organism>
<evidence type="ECO:0000313" key="2">
    <source>
        <dbReference type="Proteomes" id="UP000031561"/>
    </source>
</evidence>
<name>A0ABD4T7N5_9CYAN</name>
<evidence type="ECO:0000313" key="1">
    <source>
        <dbReference type="EMBL" id="MCM1984473.1"/>
    </source>
</evidence>
<proteinExistence type="predicted"/>